<name>A0A512AKN4_9SPHN</name>
<dbReference type="Proteomes" id="UP000321464">
    <property type="component" value="Unassembled WGS sequence"/>
</dbReference>
<dbReference type="GO" id="GO:0016020">
    <property type="term" value="C:membrane"/>
    <property type="evidence" value="ECO:0007669"/>
    <property type="project" value="UniProtKB-SubCell"/>
</dbReference>
<organism evidence="7 8">
    <name type="scientific">Novosphingobium sediminis</name>
    <dbReference type="NCBI Taxonomy" id="707214"/>
    <lineage>
        <taxon>Bacteria</taxon>
        <taxon>Pseudomonadati</taxon>
        <taxon>Pseudomonadota</taxon>
        <taxon>Alphaproteobacteria</taxon>
        <taxon>Sphingomonadales</taxon>
        <taxon>Sphingomonadaceae</taxon>
        <taxon>Novosphingobium</taxon>
    </lineage>
</organism>
<feature type="transmembrane region" description="Helical" evidence="6">
    <location>
        <begin position="17"/>
        <end position="37"/>
    </location>
</feature>
<evidence type="ECO:0000256" key="4">
    <source>
        <dbReference type="ARBA" id="ARBA00022989"/>
    </source>
</evidence>
<comment type="similarity">
    <text evidence="2">Belongs to the TspO/BZRP family.</text>
</comment>
<evidence type="ECO:0000313" key="8">
    <source>
        <dbReference type="Proteomes" id="UP000321464"/>
    </source>
</evidence>
<dbReference type="InterPro" id="IPR038330">
    <property type="entry name" value="TspO/MBR-related_sf"/>
</dbReference>
<dbReference type="AlphaFoldDB" id="A0A512AKN4"/>
<evidence type="ECO:0000256" key="6">
    <source>
        <dbReference type="SAM" id="Phobius"/>
    </source>
</evidence>
<protein>
    <recommendedName>
        <fullName evidence="9">Tryptophan-rich sensory protein</fullName>
    </recommendedName>
</protein>
<feature type="transmembrane region" description="Helical" evidence="6">
    <location>
        <begin position="113"/>
        <end position="132"/>
    </location>
</feature>
<keyword evidence="4 6" id="KW-1133">Transmembrane helix</keyword>
<dbReference type="InterPro" id="IPR004307">
    <property type="entry name" value="TspO_MBR"/>
</dbReference>
<dbReference type="Pfam" id="PF03073">
    <property type="entry name" value="TspO_MBR"/>
    <property type="match status" value="1"/>
</dbReference>
<dbReference type="Gene3D" id="1.20.1260.100">
    <property type="entry name" value="TspO/MBR protein"/>
    <property type="match status" value="1"/>
</dbReference>
<evidence type="ECO:0000313" key="7">
    <source>
        <dbReference type="EMBL" id="GEO00272.1"/>
    </source>
</evidence>
<evidence type="ECO:0000256" key="2">
    <source>
        <dbReference type="ARBA" id="ARBA00007524"/>
    </source>
</evidence>
<accession>A0A512AKN4</accession>
<evidence type="ECO:0000256" key="5">
    <source>
        <dbReference type="ARBA" id="ARBA00023136"/>
    </source>
</evidence>
<reference evidence="7 8" key="1">
    <citation type="submission" date="2019-07" db="EMBL/GenBank/DDBJ databases">
        <title>Whole genome shotgun sequence of Novosphingobium sediminis NBRC 106119.</title>
        <authorList>
            <person name="Hosoyama A."/>
            <person name="Uohara A."/>
            <person name="Ohji S."/>
            <person name="Ichikawa N."/>
        </authorList>
    </citation>
    <scope>NUCLEOTIDE SEQUENCE [LARGE SCALE GENOMIC DNA]</scope>
    <source>
        <strain evidence="7 8">NBRC 106119</strain>
    </source>
</reference>
<comment type="subcellular location">
    <subcellularLocation>
        <location evidence="1">Membrane</location>
        <topology evidence="1">Multi-pass membrane protein</topology>
    </subcellularLocation>
</comment>
<dbReference type="EMBL" id="BJYR01000013">
    <property type="protein sequence ID" value="GEO00272.1"/>
    <property type="molecule type" value="Genomic_DNA"/>
</dbReference>
<evidence type="ECO:0000256" key="1">
    <source>
        <dbReference type="ARBA" id="ARBA00004141"/>
    </source>
</evidence>
<gene>
    <name evidence="7" type="ORF">NSE01_21040</name>
</gene>
<proteinExistence type="inferred from homology"/>
<dbReference type="RefSeq" id="WP_147159564.1">
    <property type="nucleotide sequence ID" value="NZ_BJYR01000013.1"/>
</dbReference>
<evidence type="ECO:0000256" key="3">
    <source>
        <dbReference type="ARBA" id="ARBA00022692"/>
    </source>
</evidence>
<dbReference type="OrthoDB" id="7596083at2"/>
<sequence length="163" mass="17426">MATHPHRSPLVRAQGPWALGANVGLLITITIAVNGFLFASGLARPSGGQMPMIPPGAVVGLIWTVLLGLMGAARWSYVRGSGDIGWRSWTPYMLGALCIAYPFYTSGLQRNGAAFWGTVVTLIAAVLVMFTLRRSGPRAPWLLVPTAIWGGYVLSVMIAYPPM</sequence>
<keyword evidence="3 6" id="KW-0812">Transmembrane</keyword>
<feature type="transmembrane region" description="Helical" evidence="6">
    <location>
        <begin position="89"/>
        <end position="107"/>
    </location>
</feature>
<feature type="transmembrane region" description="Helical" evidence="6">
    <location>
        <begin position="57"/>
        <end position="77"/>
    </location>
</feature>
<keyword evidence="5 6" id="KW-0472">Membrane</keyword>
<evidence type="ECO:0008006" key="9">
    <source>
        <dbReference type="Google" id="ProtNLM"/>
    </source>
</evidence>
<comment type="caution">
    <text evidence="7">The sequence shown here is derived from an EMBL/GenBank/DDBJ whole genome shotgun (WGS) entry which is preliminary data.</text>
</comment>
<keyword evidence="8" id="KW-1185">Reference proteome</keyword>
<feature type="transmembrane region" description="Helical" evidence="6">
    <location>
        <begin position="139"/>
        <end position="160"/>
    </location>
</feature>